<name>A0AAG5D3U4_ANOAO</name>
<proteinExistence type="predicted"/>
<organism evidence="1 2">
    <name type="scientific">Anopheles atroparvus</name>
    <name type="common">European mosquito</name>
    <dbReference type="NCBI Taxonomy" id="41427"/>
    <lineage>
        <taxon>Eukaryota</taxon>
        <taxon>Metazoa</taxon>
        <taxon>Ecdysozoa</taxon>
        <taxon>Arthropoda</taxon>
        <taxon>Hexapoda</taxon>
        <taxon>Insecta</taxon>
        <taxon>Pterygota</taxon>
        <taxon>Neoptera</taxon>
        <taxon>Endopterygota</taxon>
        <taxon>Diptera</taxon>
        <taxon>Nematocera</taxon>
        <taxon>Culicoidea</taxon>
        <taxon>Culicidae</taxon>
        <taxon>Anophelinae</taxon>
        <taxon>Anopheles</taxon>
    </lineage>
</organism>
<accession>A0AAG5D3U4</accession>
<sequence>MAGGGTDRCRATVWPCTRPAQHAADERVATISVVVDVVVASAAAAAVVGIVAAAAAATDDNVVVVVGRQYAGSRAAPARVALAWARPERRAHAQLELLDRVDVALGLGQLGPVRCAALDRHLVEEGPAARATPIRQVQRRQ</sequence>
<reference evidence="1" key="1">
    <citation type="submission" date="2024-04" db="UniProtKB">
        <authorList>
            <consortium name="EnsemblMetazoa"/>
        </authorList>
    </citation>
    <scope>IDENTIFICATION</scope>
    <source>
        <strain evidence="1">EBRO</strain>
    </source>
</reference>
<evidence type="ECO:0000313" key="2">
    <source>
        <dbReference type="Proteomes" id="UP000075880"/>
    </source>
</evidence>
<dbReference type="AlphaFoldDB" id="A0AAG5D3U4"/>
<dbReference type="Proteomes" id="UP000075880">
    <property type="component" value="Unassembled WGS sequence"/>
</dbReference>
<protein>
    <submittedName>
        <fullName evidence="1">Uncharacterized protein</fullName>
    </submittedName>
</protein>
<dbReference type="EnsemblMetazoa" id="ENSAATROPT006097">
    <property type="protein sequence ID" value="ENSAATROPP005549"/>
    <property type="gene ID" value="ENSAATROPG004940"/>
</dbReference>
<keyword evidence="2" id="KW-1185">Reference proteome</keyword>
<evidence type="ECO:0000313" key="1">
    <source>
        <dbReference type="EnsemblMetazoa" id="ENSAATROPP005549"/>
    </source>
</evidence>